<dbReference type="PANTHER" id="PTHR35897">
    <property type="entry name" value="METHYLTRANSFERASE AUSD"/>
    <property type="match status" value="1"/>
</dbReference>
<dbReference type="SUPFAM" id="SSF53335">
    <property type="entry name" value="S-adenosyl-L-methionine-dependent methyltransferases"/>
    <property type="match status" value="1"/>
</dbReference>
<dbReference type="EMBL" id="BRPK01000010">
    <property type="protein sequence ID" value="GLB41662.1"/>
    <property type="molecule type" value="Genomic_DNA"/>
</dbReference>
<evidence type="ECO:0008006" key="7">
    <source>
        <dbReference type="Google" id="ProtNLM"/>
    </source>
</evidence>
<evidence type="ECO:0000256" key="4">
    <source>
        <dbReference type="ARBA" id="ARBA00038314"/>
    </source>
</evidence>
<evidence type="ECO:0000313" key="5">
    <source>
        <dbReference type="EMBL" id="GLB41662.1"/>
    </source>
</evidence>
<dbReference type="AlphaFoldDB" id="A0A9P3PRY9"/>
<comment type="caution">
    <text evidence="5">The sequence shown here is derived from an EMBL/GenBank/DDBJ whole genome shotgun (WGS) entry which is preliminary data.</text>
</comment>
<gene>
    <name evidence="5" type="ORF">LshimejAT787_1002620</name>
</gene>
<evidence type="ECO:0000313" key="6">
    <source>
        <dbReference type="Proteomes" id="UP001063166"/>
    </source>
</evidence>
<reference evidence="5" key="1">
    <citation type="submission" date="2022-07" db="EMBL/GenBank/DDBJ databases">
        <title>The genome of Lyophyllum shimeji provides insight into the initial evolution of ectomycorrhizal fungal genome.</title>
        <authorList>
            <person name="Kobayashi Y."/>
            <person name="Shibata T."/>
            <person name="Hirakawa H."/>
            <person name="Shigenobu S."/>
            <person name="Nishiyama T."/>
            <person name="Yamada A."/>
            <person name="Hasebe M."/>
            <person name="Kawaguchi M."/>
        </authorList>
    </citation>
    <scope>NUCLEOTIDE SEQUENCE</scope>
    <source>
        <strain evidence="5">AT787</strain>
    </source>
</reference>
<dbReference type="PANTHER" id="PTHR35897:SF1">
    <property type="entry name" value="METHYLTRANSFERASE AUSD"/>
    <property type="match status" value="1"/>
</dbReference>
<dbReference type="Proteomes" id="UP001063166">
    <property type="component" value="Unassembled WGS sequence"/>
</dbReference>
<accession>A0A9P3PRY9</accession>
<comment type="pathway">
    <text evidence="1">Secondary metabolite biosynthesis.</text>
</comment>
<evidence type="ECO:0000256" key="2">
    <source>
        <dbReference type="ARBA" id="ARBA00022679"/>
    </source>
</evidence>
<sequence>MSRLSKYADPLTKPPLDESLYGLSPEEFDFFKAQTGIEDEDVMKRHIIAIQKKAYEIYGYPCIRTFSFTKLKIYRLPAYQSALKLLSEHPDAILLDIGCCFGNDVRKAVADGWPVRNVIASDLVQGFWDLGHELFKSTPETVPAAFIAGDAFDPNILAPGPPVDSVPQTPRPDLRSLTSLNPLQGRISVIHASSFFHLFGKERQEDLARRLATLLSPLPGSVIFGSHGGSTKPEYAEDGLAEHRLFRHSPESWTELWDGNVFEKGKVKVETRLKQVERPDSSLATLLVWSVTRQ</sequence>
<dbReference type="GO" id="GO:0016740">
    <property type="term" value="F:transferase activity"/>
    <property type="evidence" value="ECO:0007669"/>
    <property type="project" value="UniProtKB-KW"/>
</dbReference>
<protein>
    <recommendedName>
        <fullName evidence="7">Methyltransferase ausD</fullName>
    </recommendedName>
</protein>
<evidence type="ECO:0000256" key="1">
    <source>
        <dbReference type="ARBA" id="ARBA00005179"/>
    </source>
</evidence>
<evidence type="ECO:0000256" key="3">
    <source>
        <dbReference type="ARBA" id="ARBA00022691"/>
    </source>
</evidence>
<dbReference type="Gene3D" id="3.40.50.150">
    <property type="entry name" value="Vaccinia Virus protein VP39"/>
    <property type="match status" value="1"/>
</dbReference>
<dbReference type="InterPro" id="IPR029063">
    <property type="entry name" value="SAM-dependent_MTases_sf"/>
</dbReference>
<keyword evidence="6" id="KW-1185">Reference proteome</keyword>
<dbReference type="OrthoDB" id="2094832at2759"/>
<proteinExistence type="inferred from homology"/>
<organism evidence="5 6">
    <name type="scientific">Lyophyllum shimeji</name>
    <name type="common">Hon-shimeji</name>
    <name type="synonym">Tricholoma shimeji</name>
    <dbReference type="NCBI Taxonomy" id="47721"/>
    <lineage>
        <taxon>Eukaryota</taxon>
        <taxon>Fungi</taxon>
        <taxon>Dikarya</taxon>
        <taxon>Basidiomycota</taxon>
        <taxon>Agaricomycotina</taxon>
        <taxon>Agaricomycetes</taxon>
        <taxon>Agaricomycetidae</taxon>
        <taxon>Agaricales</taxon>
        <taxon>Tricholomatineae</taxon>
        <taxon>Lyophyllaceae</taxon>
        <taxon>Lyophyllum</taxon>
    </lineage>
</organism>
<comment type="similarity">
    <text evidence="4">Belongs to the class I-like SAM-binding methyltransferase superfamily.</text>
</comment>
<dbReference type="InterPro" id="IPR051654">
    <property type="entry name" value="Meroterpenoid_MTases"/>
</dbReference>
<keyword evidence="2" id="KW-0808">Transferase</keyword>
<name>A0A9P3PRY9_LYOSH</name>
<keyword evidence="3" id="KW-0949">S-adenosyl-L-methionine</keyword>